<feature type="domain" description="Enoyl reductase (ER)" evidence="1">
    <location>
        <begin position="16"/>
        <end position="326"/>
    </location>
</feature>
<gene>
    <name evidence="2" type="ORF">FO059_03500</name>
</gene>
<reference evidence="2 3" key="1">
    <citation type="submission" date="2019-07" db="EMBL/GenBank/DDBJ databases">
        <title>Tomitella cavernea sp. nov., an actinomycete isolated from soil.</title>
        <authorList>
            <person name="Cheng J."/>
        </authorList>
    </citation>
    <scope>NUCLEOTIDE SEQUENCE [LARGE SCALE GENOMIC DNA]</scope>
    <source>
        <strain evidence="2 3">HY188</strain>
    </source>
</reference>
<dbReference type="PANTHER" id="PTHR43677:SF1">
    <property type="entry name" value="ACRYLYL-COA REDUCTASE ACUI-RELATED"/>
    <property type="match status" value="1"/>
</dbReference>
<dbReference type="KEGG" id="toy:FO059_03500"/>
<accession>A0A516X1S6</accession>
<dbReference type="RefSeq" id="WP_143906391.1">
    <property type="nucleotide sequence ID" value="NZ_CP041765.1"/>
</dbReference>
<dbReference type="PANTHER" id="PTHR43677">
    <property type="entry name" value="SHORT-CHAIN DEHYDROGENASE/REDUCTASE"/>
    <property type="match status" value="1"/>
</dbReference>
<dbReference type="SUPFAM" id="SSF50129">
    <property type="entry name" value="GroES-like"/>
    <property type="match status" value="1"/>
</dbReference>
<evidence type="ECO:0000313" key="2">
    <source>
        <dbReference type="EMBL" id="QDQ96571.1"/>
    </source>
</evidence>
<keyword evidence="3" id="KW-1185">Reference proteome</keyword>
<evidence type="ECO:0000259" key="1">
    <source>
        <dbReference type="SMART" id="SM00829"/>
    </source>
</evidence>
<dbReference type="InterPro" id="IPR014188">
    <property type="entry name" value="Acrylyl-CoA_reductase_AcuI"/>
</dbReference>
<dbReference type="InterPro" id="IPR013149">
    <property type="entry name" value="ADH-like_C"/>
</dbReference>
<dbReference type="OrthoDB" id="9782155at2"/>
<dbReference type="NCBIfam" id="TIGR02823">
    <property type="entry name" value="oxido_YhdH"/>
    <property type="match status" value="1"/>
</dbReference>
<evidence type="ECO:0000313" key="3">
    <source>
        <dbReference type="Proteomes" id="UP000317344"/>
    </source>
</evidence>
<dbReference type="Pfam" id="PF08240">
    <property type="entry name" value="ADH_N"/>
    <property type="match status" value="1"/>
</dbReference>
<dbReference type="InterPro" id="IPR036291">
    <property type="entry name" value="NAD(P)-bd_dom_sf"/>
</dbReference>
<dbReference type="Proteomes" id="UP000317344">
    <property type="component" value="Chromosome"/>
</dbReference>
<reference evidence="2 3" key="2">
    <citation type="submission" date="2019-07" db="EMBL/GenBank/DDBJ databases">
        <authorList>
            <person name="Huang Y."/>
        </authorList>
    </citation>
    <scope>NUCLEOTIDE SEQUENCE [LARGE SCALE GENOMIC DNA]</scope>
    <source>
        <strain evidence="2 3">HY188</strain>
    </source>
</reference>
<sequence>MSADDTYPAYVVEEKGKPARLRRLTDADLPEGDVTVDVAYSSLNFKDGLAVTGKGPIARRLPMVCGIDLAGTVSASGSPQWKPGDEVVLTGWGLSETHPGGFTTRQRVRGEWLVARPDALTAEQSMAIGTAGLTAMLCVLELEGSGMTPGQGPVLVTGASGGVGSVAVAVLAKLGYEVVAATGRPESRAYLGDLGASSFVDRAELSEPGRPLQKERWAHAVDTVGSTTLVSVLSQIGYRGSVAACGLAGGNDLPATVLPFILRGVSLLGVDSVQCPTDVRAEAWKRLGADLPQDLLAQLTTARGFADIPRLAEDILAGRTRGRVVIDINR</sequence>
<dbReference type="InterPro" id="IPR051397">
    <property type="entry name" value="Zn-ADH-like_protein"/>
</dbReference>
<dbReference type="EMBL" id="CP041765">
    <property type="protein sequence ID" value="QDQ96571.1"/>
    <property type="molecule type" value="Genomic_DNA"/>
</dbReference>
<organism evidence="2 3">
    <name type="scientific">Tomitella fengzijianii</name>
    <dbReference type="NCBI Taxonomy" id="2597660"/>
    <lineage>
        <taxon>Bacteria</taxon>
        <taxon>Bacillati</taxon>
        <taxon>Actinomycetota</taxon>
        <taxon>Actinomycetes</taxon>
        <taxon>Mycobacteriales</taxon>
        <taxon>Tomitella</taxon>
    </lineage>
</organism>
<proteinExistence type="predicted"/>
<dbReference type="SMART" id="SM00829">
    <property type="entry name" value="PKS_ER"/>
    <property type="match status" value="1"/>
</dbReference>
<protein>
    <submittedName>
        <fullName evidence="2">Oxidoreductase</fullName>
    </submittedName>
</protein>
<dbReference type="Gene3D" id="3.90.180.10">
    <property type="entry name" value="Medium-chain alcohol dehydrogenases, catalytic domain"/>
    <property type="match status" value="1"/>
</dbReference>
<dbReference type="InterPro" id="IPR020843">
    <property type="entry name" value="ER"/>
</dbReference>
<dbReference type="AlphaFoldDB" id="A0A516X1S6"/>
<name>A0A516X1S6_9ACTN</name>
<dbReference type="Pfam" id="PF00107">
    <property type="entry name" value="ADH_zinc_N"/>
    <property type="match status" value="1"/>
</dbReference>
<dbReference type="InterPro" id="IPR013154">
    <property type="entry name" value="ADH-like_N"/>
</dbReference>
<dbReference type="Gene3D" id="3.40.50.720">
    <property type="entry name" value="NAD(P)-binding Rossmann-like Domain"/>
    <property type="match status" value="1"/>
</dbReference>
<dbReference type="InterPro" id="IPR011032">
    <property type="entry name" value="GroES-like_sf"/>
</dbReference>
<dbReference type="CDD" id="cd08288">
    <property type="entry name" value="MDR_yhdh"/>
    <property type="match status" value="1"/>
</dbReference>
<dbReference type="SUPFAM" id="SSF51735">
    <property type="entry name" value="NAD(P)-binding Rossmann-fold domains"/>
    <property type="match status" value="1"/>
</dbReference>
<dbReference type="GO" id="GO:0043957">
    <property type="term" value="F:acryloyl-CoA reductase (NADPH) activity"/>
    <property type="evidence" value="ECO:0007669"/>
    <property type="project" value="TreeGrafter"/>
</dbReference>